<accession>A0A6J4QPN2</accession>
<feature type="non-terminal residue" evidence="2">
    <location>
        <position position="192"/>
    </location>
</feature>
<feature type="compositionally biased region" description="Basic residues" evidence="1">
    <location>
        <begin position="80"/>
        <end position="95"/>
    </location>
</feature>
<organism evidence="2">
    <name type="scientific">uncultured Pseudonocardia sp</name>
    <dbReference type="NCBI Taxonomy" id="211455"/>
    <lineage>
        <taxon>Bacteria</taxon>
        <taxon>Bacillati</taxon>
        <taxon>Actinomycetota</taxon>
        <taxon>Actinomycetes</taxon>
        <taxon>Pseudonocardiales</taxon>
        <taxon>Pseudonocardiaceae</taxon>
        <taxon>Pseudonocardia</taxon>
        <taxon>environmental samples</taxon>
    </lineage>
</organism>
<gene>
    <name evidence="2" type="ORF">AVDCRST_MAG66-4186</name>
</gene>
<feature type="compositionally biased region" description="Basic residues" evidence="1">
    <location>
        <begin position="29"/>
        <end position="41"/>
    </location>
</feature>
<reference evidence="2" key="1">
    <citation type="submission" date="2020-02" db="EMBL/GenBank/DDBJ databases">
        <authorList>
            <person name="Meier V. D."/>
        </authorList>
    </citation>
    <scope>NUCLEOTIDE SEQUENCE</scope>
    <source>
        <strain evidence="2">AVDCRST_MAG66</strain>
    </source>
</reference>
<feature type="compositionally biased region" description="Basic residues" evidence="1">
    <location>
        <begin position="116"/>
        <end position="153"/>
    </location>
</feature>
<protein>
    <submittedName>
        <fullName evidence="2">Uncharacterized protein</fullName>
    </submittedName>
</protein>
<dbReference type="AlphaFoldDB" id="A0A6J4QPN2"/>
<sequence>ERPADVGVPARRARTAEDPTDPAPPGVERRHRRRAAAAPLRRRRHVLRARHAEGVRPVGWSGHRRVRAGAGGLRLHRAGGARLGHRAHRARRGRVRGAGCGHAARGRRPAGDHGQRRAAGRRWRVLRGVRRRGRGAGGRARPRRGRARAHRGRADRPGAGAHLEPPPGRVGVARPGHRGGGGAAGVRAAAAL</sequence>
<feature type="region of interest" description="Disordered" evidence="1">
    <location>
        <begin position="1"/>
        <end position="41"/>
    </location>
</feature>
<feature type="region of interest" description="Disordered" evidence="1">
    <location>
        <begin position="80"/>
        <end position="192"/>
    </location>
</feature>
<evidence type="ECO:0000313" key="2">
    <source>
        <dbReference type="EMBL" id="CAA9443006.1"/>
    </source>
</evidence>
<name>A0A6J4QPN2_9PSEU</name>
<feature type="non-terminal residue" evidence="2">
    <location>
        <position position="1"/>
    </location>
</feature>
<evidence type="ECO:0000256" key="1">
    <source>
        <dbReference type="SAM" id="MobiDB-lite"/>
    </source>
</evidence>
<dbReference type="EMBL" id="CADCUS010000566">
    <property type="protein sequence ID" value="CAA9443006.1"/>
    <property type="molecule type" value="Genomic_DNA"/>
</dbReference>
<proteinExistence type="predicted"/>